<dbReference type="CDD" id="cd00560">
    <property type="entry name" value="PanC"/>
    <property type="match status" value="1"/>
</dbReference>
<dbReference type="Gene3D" id="3.40.50.620">
    <property type="entry name" value="HUPs"/>
    <property type="match status" value="1"/>
</dbReference>
<dbReference type="SUPFAM" id="SSF52374">
    <property type="entry name" value="Nucleotidylyl transferase"/>
    <property type="match status" value="1"/>
</dbReference>
<dbReference type="PANTHER" id="PTHR21299">
    <property type="entry name" value="CYTIDYLATE KINASE/PANTOATE-BETA-ALANINE LIGASE"/>
    <property type="match status" value="1"/>
</dbReference>
<keyword evidence="8" id="KW-0963">Cytoplasm</keyword>
<dbReference type="InterPro" id="IPR042176">
    <property type="entry name" value="Pantoate_ligase_C"/>
</dbReference>
<comment type="caution">
    <text evidence="9">The sequence shown here is derived from an EMBL/GenBank/DDBJ whole genome shotgun (WGS) entry which is preliminary data.</text>
</comment>
<dbReference type="NCBIfam" id="TIGR00125">
    <property type="entry name" value="cyt_tran_rel"/>
    <property type="match status" value="1"/>
</dbReference>
<dbReference type="InterPro" id="IPR003721">
    <property type="entry name" value="Pantoate_ligase"/>
</dbReference>
<dbReference type="NCBIfam" id="TIGR00018">
    <property type="entry name" value="panC"/>
    <property type="match status" value="1"/>
</dbReference>
<keyword evidence="6 8" id="KW-0067">ATP-binding</keyword>
<comment type="subunit">
    <text evidence="8">Homodimer.</text>
</comment>
<accession>A0ABW2NM54</accession>
<dbReference type="EMBL" id="JBHTCP010000004">
    <property type="protein sequence ID" value="MFC7370541.1"/>
    <property type="molecule type" value="Genomic_DNA"/>
</dbReference>
<dbReference type="PANTHER" id="PTHR21299:SF1">
    <property type="entry name" value="PANTOATE--BETA-ALANINE LIGASE"/>
    <property type="match status" value="1"/>
</dbReference>
<dbReference type="RefSeq" id="WP_379746036.1">
    <property type="nucleotide sequence ID" value="NZ_JBHTCP010000004.1"/>
</dbReference>
<evidence type="ECO:0000256" key="1">
    <source>
        <dbReference type="ARBA" id="ARBA00004990"/>
    </source>
</evidence>
<evidence type="ECO:0000256" key="5">
    <source>
        <dbReference type="ARBA" id="ARBA00022741"/>
    </source>
</evidence>
<keyword evidence="3 8" id="KW-0436">Ligase</keyword>
<keyword evidence="10" id="KW-1185">Reference proteome</keyword>
<dbReference type="Gene3D" id="3.30.1300.10">
    <property type="entry name" value="Pantoate-beta-alanine ligase, C-terminal domain"/>
    <property type="match status" value="1"/>
</dbReference>
<dbReference type="GO" id="GO:0004592">
    <property type="term" value="F:pantoate-beta-alanine ligase activity"/>
    <property type="evidence" value="ECO:0007669"/>
    <property type="project" value="UniProtKB-EC"/>
</dbReference>
<gene>
    <name evidence="8 9" type="primary">panC</name>
    <name evidence="9" type="ORF">ACFQPF_02495</name>
</gene>
<feature type="binding site" evidence="8">
    <location>
        <begin position="184"/>
        <end position="187"/>
    </location>
    <ligand>
        <name>ATP</name>
        <dbReference type="ChEBI" id="CHEBI:30616"/>
    </ligand>
</feature>
<comment type="pathway">
    <text evidence="1 8">Cofactor biosynthesis; (R)-pantothenate biosynthesis; (R)-pantothenate from (R)-pantoate and beta-alanine: step 1/1.</text>
</comment>
<name>A0ABW2NM54_9BACL</name>
<dbReference type="HAMAP" id="MF_00158">
    <property type="entry name" value="PanC"/>
    <property type="match status" value="1"/>
</dbReference>
<evidence type="ECO:0000256" key="7">
    <source>
        <dbReference type="ARBA" id="ARBA00048258"/>
    </source>
</evidence>
<proteinExistence type="inferred from homology"/>
<reference evidence="10" key="1">
    <citation type="journal article" date="2019" name="Int. J. Syst. Evol. Microbiol.">
        <title>The Global Catalogue of Microorganisms (GCM) 10K type strain sequencing project: providing services to taxonomists for standard genome sequencing and annotation.</title>
        <authorList>
            <consortium name="The Broad Institute Genomics Platform"/>
            <consortium name="The Broad Institute Genome Sequencing Center for Infectious Disease"/>
            <person name="Wu L."/>
            <person name="Ma J."/>
        </authorList>
    </citation>
    <scope>NUCLEOTIDE SEQUENCE [LARGE SCALE GENOMIC DNA]</scope>
    <source>
        <strain evidence="10">NBRC 106396</strain>
    </source>
</reference>
<feature type="binding site" evidence="8">
    <location>
        <begin position="147"/>
        <end position="150"/>
    </location>
    <ligand>
        <name>ATP</name>
        <dbReference type="ChEBI" id="CHEBI:30616"/>
    </ligand>
</feature>
<feature type="binding site" evidence="8">
    <location>
        <begin position="30"/>
        <end position="37"/>
    </location>
    <ligand>
        <name>ATP</name>
        <dbReference type="ChEBI" id="CHEBI:30616"/>
    </ligand>
</feature>
<evidence type="ECO:0000256" key="4">
    <source>
        <dbReference type="ARBA" id="ARBA00022655"/>
    </source>
</evidence>
<feature type="active site" description="Proton donor" evidence="8">
    <location>
        <position position="37"/>
    </location>
</feature>
<keyword evidence="5 8" id="KW-0547">Nucleotide-binding</keyword>
<comment type="miscellaneous">
    <text evidence="8">The reaction proceeds by a bi uni uni bi ping pong mechanism.</text>
</comment>
<feature type="binding site" evidence="8">
    <location>
        <position position="61"/>
    </location>
    <ligand>
        <name>beta-alanine</name>
        <dbReference type="ChEBI" id="CHEBI:57966"/>
    </ligand>
</feature>
<organism evidence="9 10">
    <name type="scientific">Fictibacillus iocasae</name>
    <dbReference type="NCBI Taxonomy" id="2715437"/>
    <lineage>
        <taxon>Bacteria</taxon>
        <taxon>Bacillati</taxon>
        <taxon>Bacillota</taxon>
        <taxon>Bacilli</taxon>
        <taxon>Bacillales</taxon>
        <taxon>Fictibacillaceae</taxon>
        <taxon>Fictibacillus</taxon>
    </lineage>
</organism>
<evidence type="ECO:0000313" key="9">
    <source>
        <dbReference type="EMBL" id="MFC7370541.1"/>
    </source>
</evidence>
<feature type="binding site" evidence="8">
    <location>
        <position position="61"/>
    </location>
    <ligand>
        <name>(R)-pantoate</name>
        <dbReference type="ChEBI" id="CHEBI:15980"/>
    </ligand>
</feature>
<comment type="catalytic activity">
    <reaction evidence="7 8">
        <text>(R)-pantoate + beta-alanine + ATP = (R)-pantothenate + AMP + diphosphate + H(+)</text>
        <dbReference type="Rhea" id="RHEA:10912"/>
        <dbReference type="ChEBI" id="CHEBI:15378"/>
        <dbReference type="ChEBI" id="CHEBI:15980"/>
        <dbReference type="ChEBI" id="CHEBI:29032"/>
        <dbReference type="ChEBI" id="CHEBI:30616"/>
        <dbReference type="ChEBI" id="CHEBI:33019"/>
        <dbReference type="ChEBI" id="CHEBI:57966"/>
        <dbReference type="ChEBI" id="CHEBI:456215"/>
        <dbReference type="EC" id="6.3.2.1"/>
    </reaction>
</comment>
<feature type="binding site" evidence="8">
    <location>
        <position position="176"/>
    </location>
    <ligand>
        <name>ATP</name>
        <dbReference type="ChEBI" id="CHEBI:30616"/>
    </ligand>
</feature>
<evidence type="ECO:0000256" key="2">
    <source>
        <dbReference type="ARBA" id="ARBA00009256"/>
    </source>
</evidence>
<dbReference type="InterPro" id="IPR014729">
    <property type="entry name" value="Rossmann-like_a/b/a_fold"/>
</dbReference>
<dbReference type="InterPro" id="IPR004821">
    <property type="entry name" value="Cyt_trans-like"/>
</dbReference>
<feature type="binding site" evidence="8">
    <location>
        <position position="153"/>
    </location>
    <ligand>
        <name>(R)-pantoate</name>
        <dbReference type="ChEBI" id="CHEBI:15980"/>
    </ligand>
</feature>
<dbReference type="Pfam" id="PF02569">
    <property type="entry name" value="Pantoate_ligase"/>
    <property type="match status" value="1"/>
</dbReference>
<evidence type="ECO:0000313" key="10">
    <source>
        <dbReference type="Proteomes" id="UP001596549"/>
    </source>
</evidence>
<evidence type="ECO:0000256" key="6">
    <source>
        <dbReference type="ARBA" id="ARBA00022840"/>
    </source>
</evidence>
<comment type="subcellular location">
    <subcellularLocation>
        <location evidence="8">Cytoplasm</location>
    </subcellularLocation>
</comment>
<sequence>MKTIHTAAELKQCITDQKKADRTIGFVPTMGYLHEGHLSLIRRAKAENDYVIVSIFVNPLQFGPNEDFDRYPRDIERDQMLAAESGTDLLFHPSVEMMYPKQPTVTLKVSERADVLCGGSRKGHFDGVATVVAKLFMLTQPDRAYFGLKDAQQVSVIEAMVSDLNLPVNIVPCDTVREKDGLAKSSRNVFLTKEERTEAAGIYAALKEAGEMLLSGMNVNEAQKRFGRSLAQRVSGEVDYAEILSYPELLPPNDNSARLIAAAAVKYSKARLIDNILIDRSSDGKEKRNNDV</sequence>
<comment type="similarity">
    <text evidence="2 8">Belongs to the pantothenate synthetase family.</text>
</comment>
<comment type="function">
    <text evidence="8">Catalyzes the condensation of pantoate with beta-alanine in an ATP-dependent reaction via a pantoyl-adenylate intermediate.</text>
</comment>
<evidence type="ECO:0000256" key="3">
    <source>
        <dbReference type="ARBA" id="ARBA00022598"/>
    </source>
</evidence>
<protein>
    <recommendedName>
        <fullName evidence="8">Pantothenate synthetase</fullName>
        <shortName evidence="8">PS</shortName>
        <ecNumber evidence="8">6.3.2.1</ecNumber>
    </recommendedName>
    <alternativeName>
        <fullName evidence="8">Pantoate--beta-alanine ligase</fullName>
    </alternativeName>
    <alternativeName>
        <fullName evidence="8">Pantoate-activating enzyme</fullName>
    </alternativeName>
</protein>
<evidence type="ECO:0000256" key="8">
    <source>
        <dbReference type="HAMAP-Rule" id="MF_00158"/>
    </source>
</evidence>
<keyword evidence="4 8" id="KW-0566">Pantothenate biosynthesis</keyword>
<dbReference type="Proteomes" id="UP001596549">
    <property type="component" value="Unassembled WGS sequence"/>
</dbReference>
<dbReference type="EC" id="6.3.2.1" evidence="8"/>